<evidence type="ECO:0000313" key="1">
    <source>
        <dbReference type="EMBL" id="KAI9257349.1"/>
    </source>
</evidence>
<reference evidence="1" key="1">
    <citation type="journal article" date="2022" name="IScience">
        <title>Evolution of zygomycete secretomes and the origins of terrestrial fungal ecologies.</title>
        <authorList>
            <person name="Chang Y."/>
            <person name="Wang Y."/>
            <person name="Mondo S."/>
            <person name="Ahrendt S."/>
            <person name="Andreopoulos W."/>
            <person name="Barry K."/>
            <person name="Beard J."/>
            <person name="Benny G.L."/>
            <person name="Blankenship S."/>
            <person name="Bonito G."/>
            <person name="Cuomo C."/>
            <person name="Desiro A."/>
            <person name="Gervers K.A."/>
            <person name="Hundley H."/>
            <person name="Kuo A."/>
            <person name="LaButti K."/>
            <person name="Lang B.F."/>
            <person name="Lipzen A."/>
            <person name="O'Donnell K."/>
            <person name="Pangilinan J."/>
            <person name="Reynolds N."/>
            <person name="Sandor L."/>
            <person name="Smith M.E."/>
            <person name="Tsang A."/>
            <person name="Grigoriev I.V."/>
            <person name="Stajich J.E."/>
            <person name="Spatafora J.W."/>
        </authorList>
    </citation>
    <scope>NUCLEOTIDE SEQUENCE</scope>
    <source>
        <strain evidence="1">RSA 2281</strain>
    </source>
</reference>
<proteinExistence type="predicted"/>
<keyword evidence="2" id="KW-1185">Reference proteome</keyword>
<organism evidence="1 2">
    <name type="scientific">Phascolomyces articulosus</name>
    <dbReference type="NCBI Taxonomy" id="60185"/>
    <lineage>
        <taxon>Eukaryota</taxon>
        <taxon>Fungi</taxon>
        <taxon>Fungi incertae sedis</taxon>
        <taxon>Mucoromycota</taxon>
        <taxon>Mucoromycotina</taxon>
        <taxon>Mucoromycetes</taxon>
        <taxon>Mucorales</taxon>
        <taxon>Lichtheimiaceae</taxon>
        <taxon>Phascolomyces</taxon>
    </lineage>
</organism>
<gene>
    <name evidence="1" type="ORF">BDA99DRAFT_573633</name>
</gene>
<protein>
    <recommendedName>
        <fullName evidence="3">F-box domain-containing protein</fullName>
    </recommendedName>
</protein>
<evidence type="ECO:0008006" key="3">
    <source>
        <dbReference type="Google" id="ProtNLM"/>
    </source>
</evidence>
<dbReference type="EMBL" id="JAIXMP010000020">
    <property type="protein sequence ID" value="KAI9257349.1"/>
    <property type="molecule type" value="Genomic_DNA"/>
</dbReference>
<comment type="caution">
    <text evidence="1">The sequence shown here is derived from an EMBL/GenBank/DDBJ whole genome shotgun (WGS) entry which is preliminary data.</text>
</comment>
<dbReference type="AlphaFoldDB" id="A0AAD5K6S9"/>
<sequence length="428" mass="49410">MALLLKDMGIKAKRHVIEFESIRFHHIREMIRRFIKLRVIAYGHIGHFVKAFKDIHQLSNLHPATPDLFLWASQLCLIRGFKRRALEKEDEVPLEIADHILGHLNPVNNVLWPSRSLLTVSKAWRSRILNSPTLWSYTDAFYMFGENNAGQNVINAIHRFSNILPMSINQIGYHPTSCFLQKQFPAAYVISILPLPESEVISIEECSFSWFQSVSNEEEESPDTLEQLLLEGKDIADYTLQMILGLCPHLKYFEIHGYRKNHGERITRIFRQHCHNLHYFVSNTPIPSPNNDSERLISHILSRYTDYRVSFSARLSLLSTYSNTLKKLDLLMDKDPADTWATNPLVVIRRFTFPALRKLMLTITNECLDYFVKAAPRLERLIAQQCRMVSEDVIQQAKESGRRLSVIRSVCDHPVILHSVGSISSFGS</sequence>
<accession>A0AAD5K6S9</accession>
<dbReference type="Proteomes" id="UP001209540">
    <property type="component" value="Unassembled WGS sequence"/>
</dbReference>
<name>A0AAD5K6S9_9FUNG</name>
<dbReference type="Gene3D" id="3.80.10.10">
    <property type="entry name" value="Ribonuclease Inhibitor"/>
    <property type="match status" value="1"/>
</dbReference>
<reference evidence="1" key="2">
    <citation type="submission" date="2023-02" db="EMBL/GenBank/DDBJ databases">
        <authorList>
            <consortium name="DOE Joint Genome Institute"/>
            <person name="Mondo S.J."/>
            <person name="Chang Y."/>
            <person name="Wang Y."/>
            <person name="Ahrendt S."/>
            <person name="Andreopoulos W."/>
            <person name="Barry K."/>
            <person name="Beard J."/>
            <person name="Benny G.L."/>
            <person name="Blankenship S."/>
            <person name="Bonito G."/>
            <person name="Cuomo C."/>
            <person name="Desiro A."/>
            <person name="Gervers K.A."/>
            <person name="Hundley H."/>
            <person name="Kuo A."/>
            <person name="LaButti K."/>
            <person name="Lang B.F."/>
            <person name="Lipzen A."/>
            <person name="O'Donnell K."/>
            <person name="Pangilinan J."/>
            <person name="Reynolds N."/>
            <person name="Sandor L."/>
            <person name="Smith M.W."/>
            <person name="Tsang A."/>
            <person name="Grigoriev I.V."/>
            <person name="Stajich J.E."/>
            <person name="Spatafora J.W."/>
        </authorList>
    </citation>
    <scope>NUCLEOTIDE SEQUENCE</scope>
    <source>
        <strain evidence="1">RSA 2281</strain>
    </source>
</reference>
<evidence type="ECO:0000313" key="2">
    <source>
        <dbReference type="Proteomes" id="UP001209540"/>
    </source>
</evidence>
<dbReference type="InterPro" id="IPR032675">
    <property type="entry name" value="LRR_dom_sf"/>
</dbReference>